<organism evidence="2 3">
    <name type="scientific">Parasedimentitalea marina</name>
    <dbReference type="NCBI Taxonomy" id="2483033"/>
    <lineage>
        <taxon>Bacteria</taxon>
        <taxon>Pseudomonadati</taxon>
        <taxon>Pseudomonadota</taxon>
        <taxon>Alphaproteobacteria</taxon>
        <taxon>Rhodobacterales</taxon>
        <taxon>Paracoccaceae</taxon>
        <taxon>Parasedimentitalea</taxon>
    </lineage>
</organism>
<dbReference type="InterPro" id="IPR012292">
    <property type="entry name" value="Globin/Proto"/>
</dbReference>
<feature type="transmembrane region" description="Helical" evidence="1">
    <location>
        <begin position="156"/>
        <end position="176"/>
    </location>
</feature>
<reference evidence="2 3" key="1">
    <citation type="submission" date="2018-10" db="EMBL/GenBank/DDBJ databases">
        <title>Parasedimentitalea marina sp. nov., a psychrophilic bacterium isolated from deep seawater of the New Britain Trench.</title>
        <authorList>
            <person name="Cao J."/>
        </authorList>
    </citation>
    <scope>NUCLEOTIDE SEQUENCE [LARGE SCALE GENOMIC DNA]</scope>
    <source>
        <strain evidence="2 3">W43</strain>
        <plasmid evidence="2 3">pW43B</plasmid>
    </source>
</reference>
<dbReference type="EMBL" id="CP033221">
    <property type="protein sequence ID" value="AZV80823.1"/>
    <property type="molecule type" value="Genomic_DNA"/>
</dbReference>
<accession>A0A3T0N9Y4</accession>
<keyword evidence="1" id="KW-0812">Transmembrane</keyword>
<keyword evidence="1" id="KW-1133">Transmembrane helix</keyword>
<dbReference type="GO" id="GO:0019825">
    <property type="term" value="F:oxygen binding"/>
    <property type="evidence" value="ECO:0007669"/>
    <property type="project" value="InterPro"/>
</dbReference>
<geneLocation type="plasmid" evidence="2 3">
    <name>pW43B</name>
</geneLocation>
<dbReference type="RefSeq" id="WP_127751322.1">
    <property type="nucleotide sequence ID" value="NZ_CP033221.1"/>
</dbReference>
<dbReference type="CDD" id="cd08916">
    <property type="entry name" value="TrHb3_P"/>
    <property type="match status" value="1"/>
</dbReference>
<dbReference type="InterPro" id="IPR009050">
    <property type="entry name" value="Globin-like_sf"/>
</dbReference>
<dbReference type="Proteomes" id="UP000283063">
    <property type="component" value="Plasmid pW43B"/>
</dbReference>
<dbReference type="GO" id="GO:0020037">
    <property type="term" value="F:heme binding"/>
    <property type="evidence" value="ECO:0007669"/>
    <property type="project" value="InterPro"/>
</dbReference>
<feature type="transmembrane region" description="Helical" evidence="1">
    <location>
        <begin position="129"/>
        <end position="149"/>
    </location>
</feature>
<keyword evidence="1" id="KW-0472">Membrane</keyword>
<dbReference type="OrthoDB" id="25954at2"/>
<proteinExistence type="predicted"/>
<dbReference type="KEGG" id="sedi:EBB79_23005"/>
<evidence type="ECO:0000256" key="1">
    <source>
        <dbReference type="SAM" id="Phobius"/>
    </source>
</evidence>
<protein>
    <submittedName>
        <fullName evidence="2">Group III truncated hemoglobin</fullName>
    </submittedName>
</protein>
<evidence type="ECO:0000313" key="2">
    <source>
        <dbReference type="EMBL" id="AZV80823.1"/>
    </source>
</evidence>
<feature type="transmembrane region" description="Helical" evidence="1">
    <location>
        <begin position="196"/>
        <end position="218"/>
    </location>
</feature>
<sequence length="238" mass="26081">MERFWRSVLLNTGEYSGKPVQAHLGLADMSGDLFPIWLRLFDDTLAEISPSPEFTAHLQKRANNIAASLARGLEKHYLRGGKMMRVVLSTTTLMWAGICLGGNIIAAPAKFQVVQLTTAELLLIGRAQFAWLGLAEWGLLAILVAGYAYAQRLPNITNLIAVVIFLLQQLLLQPQLQMRSDQIVAGVQAPDSSLHIIFILAELLKWAFLTAGGILLLSSTQTARRTAKATLKFNTKAG</sequence>
<evidence type="ECO:0000313" key="3">
    <source>
        <dbReference type="Proteomes" id="UP000283063"/>
    </source>
</evidence>
<gene>
    <name evidence="2" type="ORF">EBB79_23005</name>
</gene>
<feature type="transmembrane region" description="Helical" evidence="1">
    <location>
        <begin position="86"/>
        <end position="109"/>
    </location>
</feature>
<dbReference type="AlphaFoldDB" id="A0A3T0N9Y4"/>
<dbReference type="Gene3D" id="1.10.490.10">
    <property type="entry name" value="Globins"/>
    <property type="match status" value="1"/>
</dbReference>
<dbReference type="SUPFAM" id="SSF46458">
    <property type="entry name" value="Globin-like"/>
    <property type="match status" value="1"/>
</dbReference>
<keyword evidence="3" id="KW-1185">Reference proteome</keyword>
<name>A0A3T0N9Y4_9RHOB</name>
<keyword evidence="2" id="KW-0614">Plasmid</keyword>